<dbReference type="PANTHER" id="PTHR42731:SF1">
    <property type="entry name" value="RADICAL SAM DOMAIN PROTEIN"/>
    <property type="match status" value="1"/>
</dbReference>
<dbReference type="OrthoDB" id="9806827at2"/>
<dbReference type="EMBL" id="SOAZ01000008">
    <property type="protein sequence ID" value="TDT61207.1"/>
    <property type="molecule type" value="Genomic_DNA"/>
</dbReference>
<dbReference type="SFLD" id="SFLDG01082">
    <property type="entry name" value="B12-binding_domain_containing"/>
    <property type="match status" value="1"/>
</dbReference>
<dbReference type="Pfam" id="PF04055">
    <property type="entry name" value="Radical_SAM"/>
    <property type="match status" value="1"/>
</dbReference>
<dbReference type="NCBIfam" id="TIGR03960">
    <property type="entry name" value="rSAM_fuse_unch"/>
    <property type="match status" value="1"/>
</dbReference>
<dbReference type="InterPro" id="IPR006638">
    <property type="entry name" value="Elp3/MiaA/NifB-like_rSAM"/>
</dbReference>
<name>A0A4V3ETD4_9CLOT</name>
<dbReference type="PANTHER" id="PTHR42731">
    <property type="entry name" value="SLL1084 PROTEIN"/>
    <property type="match status" value="1"/>
</dbReference>
<dbReference type="Proteomes" id="UP000295325">
    <property type="component" value="Unassembled WGS sequence"/>
</dbReference>
<accession>A0A4V3ETD4</accession>
<dbReference type="RefSeq" id="WP_133627948.1">
    <property type="nucleotide sequence ID" value="NZ_SOAZ01000008.1"/>
</dbReference>
<dbReference type="GO" id="GO:0003824">
    <property type="term" value="F:catalytic activity"/>
    <property type="evidence" value="ECO:0007669"/>
    <property type="project" value="InterPro"/>
</dbReference>
<dbReference type="Gene3D" id="3.80.30.20">
    <property type="entry name" value="tm_1862 like domain"/>
    <property type="match status" value="1"/>
</dbReference>
<dbReference type="AlphaFoldDB" id="A0A4V3ETD4"/>
<dbReference type="InterPro" id="IPR058240">
    <property type="entry name" value="rSAM_sf"/>
</dbReference>
<sequence>MVDIGNEILLSVSKPARYTGGEINAVYKDPKSVDVRFAMCFPDVYEVGMSHLGIKILYHKINDREDSYCERVFAPWPDMESKMRENNIPLYGLESKDPISKFDFVGFTLQYEMSYTNIINMLDLAGIPFLSSQRAKGPFVIFGGPCAYNPEPLADIADFFVLGEAEEVIDEILDIYIKWKKSRASRIEFLEEVSRIQGIYVPSFYDIEYNEDGTIKRRVQKKRQYPEVITKRIIEDIDKSYYPDKLVVPLTEIVHDRIMIETFRGCTRGCRFCQAGMIYRPVRERKTATITELAEKLIKSTGYDEISLTSLSICDYSDIKNLVTTLVKNHEEDKVGISLPSLRIDSFSVDLINEIQKIRKTGLTFAPEAGSQRMRDVINKGVTEEDLINSAKSAFESGWSSIKLYFMIGLPFETFEDVEGIAKLAEKVVDTYYSIPKNKRKKGLNVTVSTSSFVPKPFTPFQWEPQDRIEVLVEKQKFLKEKIKSKSITYNWHESPISFLEAVFSRGDRRLTKVLIKAWELGCKFDGWQEYFDYDKWMEAFKACGVDPEFYAYRRRSLDEILPWDFIDVGVTKAYLKRELKMAQEGALTRDCRLGCTGCGITAYLKGGECFNGANLNKVYQE</sequence>
<evidence type="ECO:0000313" key="3">
    <source>
        <dbReference type="Proteomes" id="UP000295325"/>
    </source>
</evidence>
<dbReference type="InterPro" id="IPR045784">
    <property type="entry name" value="Radical_SAM_N2"/>
</dbReference>
<gene>
    <name evidence="2" type="ORF">EDD71_108109</name>
</gene>
<dbReference type="InterPro" id="IPR023404">
    <property type="entry name" value="rSAM_horseshoe"/>
</dbReference>
<evidence type="ECO:0000259" key="1">
    <source>
        <dbReference type="PROSITE" id="PS51918"/>
    </source>
</evidence>
<proteinExistence type="predicted"/>
<reference evidence="2 3" key="1">
    <citation type="submission" date="2019-03" db="EMBL/GenBank/DDBJ databases">
        <title>Genomic Encyclopedia of Type Strains, Phase IV (KMG-IV): sequencing the most valuable type-strain genomes for metagenomic binning, comparative biology and taxonomic classification.</title>
        <authorList>
            <person name="Goeker M."/>
        </authorList>
    </citation>
    <scope>NUCLEOTIDE SEQUENCE [LARGE SCALE GENOMIC DNA]</scope>
    <source>
        <strain evidence="2 3">DSM 24455</strain>
    </source>
</reference>
<comment type="caution">
    <text evidence="2">The sequence shown here is derived from an EMBL/GenBank/DDBJ whole genome shotgun (WGS) entry which is preliminary data.</text>
</comment>
<dbReference type="Pfam" id="PF19864">
    <property type="entry name" value="Radical_SAM_N2"/>
    <property type="match status" value="1"/>
</dbReference>
<evidence type="ECO:0000313" key="2">
    <source>
        <dbReference type="EMBL" id="TDT61207.1"/>
    </source>
</evidence>
<dbReference type="SUPFAM" id="SSF102114">
    <property type="entry name" value="Radical SAM enzymes"/>
    <property type="match status" value="1"/>
</dbReference>
<protein>
    <submittedName>
        <fullName evidence="2">Radical SAM family uncharacterized protein</fullName>
    </submittedName>
</protein>
<dbReference type="CDD" id="cd01335">
    <property type="entry name" value="Radical_SAM"/>
    <property type="match status" value="1"/>
</dbReference>
<dbReference type="PROSITE" id="PS51918">
    <property type="entry name" value="RADICAL_SAM"/>
    <property type="match status" value="1"/>
</dbReference>
<dbReference type="InterPro" id="IPR023862">
    <property type="entry name" value="CHP03960_rSAM"/>
</dbReference>
<keyword evidence="3" id="KW-1185">Reference proteome</keyword>
<dbReference type="SMART" id="SM00729">
    <property type="entry name" value="Elp3"/>
    <property type="match status" value="1"/>
</dbReference>
<organism evidence="2 3">
    <name type="scientific">Fonticella tunisiensis</name>
    <dbReference type="NCBI Taxonomy" id="1096341"/>
    <lineage>
        <taxon>Bacteria</taxon>
        <taxon>Bacillati</taxon>
        <taxon>Bacillota</taxon>
        <taxon>Clostridia</taxon>
        <taxon>Eubacteriales</taxon>
        <taxon>Clostridiaceae</taxon>
        <taxon>Fonticella</taxon>
    </lineage>
</organism>
<dbReference type="SFLD" id="SFLDS00029">
    <property type="entry name" value="Radical_SAM"/>
    <property type="match status" value="1"/>
</dbReference>
<dbReference type="InterPro" id="IPR007197">
    <property type="entry name" value="rSAM"/>
</dbReference>
<feature type="domain" description="Radical SAM core" evidence="1">
    <location>
        <begin position="252"/>
        <end position="489"/>
    </location>
</feature>
<dbReference type="GO" id="GO:0051536">
    <property type="term" value="F:iron-sulfur cluster binding"/>
    <property type="evidence" value="ECO:0007669"/>
    <property type="project" value="InterPro"/>
</dbReference>